<keyword evidence="1" id="KW-0812">Transmembrane</keyword>
<evidence type="ECO:0000313" key="2">
    <source>
        <dbReference type="EMBL" id="WYY00771.1"/>
    </source>
</evidence>
<dbReference type="GeneID" id="95968092"/>
<organism evidence="2 3">
    <name type="scientific">Oxyplasma meridianum</name>
    <dbReference type="NCBI Taxonomy" id="3073602"/>
    <lineage>
        <taxon>Archaea</taxon>
        <taxon>Methanobacteriati</taxon>
        <taxon>Thermoplasmatota</taxon>
        <taxon>Thermoplasmata</taxon>
        <taxon>Thermoplasmatales</taxon>
        <taxon>Thermoplasmataceae</taxon>
        <taxon>Oxyplasma</taxon>
    </lineage>
</organism>
<reference evidence="2 3" key="1">
    <citation type="submission" date="2023-09" db="EMBL/GenBank/DDBJ databases">
        <authorList>
            <person name="Golyshina O.V."/>
            <person name="Lunev E.A."/>
            <person name="Bargiela R."/>
            <person name="Gaines M.C."/>
            <person name="Daum B."/>
            <person name="Bale N.J."/>
            <person name="Koenen M."/>
            <person name="Sinninghe Damst J.S."/>
            <person name="Yakimov M."/>
            <person name="Golyshin P.N."/>
        </authorList>
    </citation>
    <scope>NUCLEOTIDE SEQUENCE [LARGE SCALE GENOMIC DNA]</scope>
    <source>
        <strain evidence="2 3">M1</strain>
    </source>
</reference>
<dbReference type="Proteomes" id="UP001451606">
    <property type="component" value="Chromosome"/>
</dbReference>
<protein>
    <submittedName>
        <fullName evidence="2">Uncharacterized protein</fullName>
    </submittedName>
</protein>
<name>A0AAX4NJ00_9ARCH</name>
<dbReference type="AlphaFoldDB" id="A0AAX4NJ00"/>
<gene>
    <name evidence="2" type="ORF">OXIME_001355</name>
</gene>
<feature type="transmembrane region" description="Helical" evidence="1">
    <location>
        <begin position="270"/>
        <end position="289"/>
    </location>
</feature>
<evidence type="ECO:0000313" key="3">
    <source>
        <dbReference type="Proteomes" id="UP001451606"/>
    </source>
</evidence>
<dbReference type="RefSeq" id="WP_393971100.1">
    <property type="nucleotide sequence ID" value="NZ_CP133772.1"/>
</dbReference>
<sequence>MKNYRALSIAIAVTFLAAAMIAPISTAGTVNLVLDQKDNSANLTEKANSQLMVKTNSTTGFSNGLFYTLEKLFPHNYSYSMVLNSSSNHTMGNINELFHHFNSNISVNYFQMNITGKQTMANSTEFVDNYSSSMILNITGIFNGRSANLSWRHAISDSNISKWSNGNGSISVSNQKNVTSFGIYNFTVFHKSLSSWNRTYNASTNITTFTTQSSSVTQVSFFNMTSNLTIRYTSDPVYTITVHGNAIARGNSLLIENAPHSTTPYGTFTIWYIVVAVVIVAGAMVSMSFRKRRLN</sequence>
<keyword evidence="1" id="KW-0472">Membrane</keyword>
<dbReference type="KEGG" id="omr:OXIME_001355"/>
<dbReference type="EMBL" id="CP133772">
    <property type="protein sequence ID" value="WYY00771.1"/>
    <property type="molecule type" value="Genomic_DNA"/>
</dbReference>
<evidence type="ECO:0000256" key="1">
    <source>
        <dbReference type="SAM" id="Phobius"/>
    </source>
</evidence>
<proteinExistence type="predicted"/>
<keyword evidence="1" id="KW-1133">Transmembrane helix</keyword>
<accession>A0AAX4NJ00</accession>
<keyword evidence="3" id="KW-1185">Reference proteome</keyword>